<feature type="signal peptide" evidence="6">
    <location>
        <begin position="1"/>
        <end position="22"/>
    </location>
</feature>
<keyword evidence="9" id="KW-1185">Reference proteome</keyword>
<dbReference type="PROSITE" id="PS51007">
    <property type="entry name" value="CYTC"/>
    <property type="match status" value="1"/>
</dbReference>
<evidence type="ECO:0000256" key="1">
    <source>
        <dbReference type="ARBA" id="ARBA00022617"/>
    </source>
</evidence>
<comment type="caution">
    <text evidence="8">The sequence shown here is derived from an EMBL/GenBank/DDBJ whole genome shotgun (WGS) entry which is preliminary data.</text>
</comment>
<proteinExistence type="predicted"/>
<keyword evidence="3 4" id="KW-0408">Iron</keyword>
<dbReference type="PROSITE" id="PS51257">
    <property type="entry name" value="PROKAR_LIPOPROTEIN"/>
    <property type="match status" value="1"/>
</dbReference>
<feature type="domain" description="Cytochrome c" evidence="7">
    <location>
        <begin position="34"/>
        <end position="131"/>
    </location>
</feature>
<keyword evidence="1 4" id="KW-0349">Heme</keyword>
<accession>A0ABW5ZTA8</accession>
<dbReference type="InterPro" id="IPR009056">
    <property type="entry name" value="Cyt_c-like_dom"/>
</dbReference>
<feature type="region of interest" description="Disordered" evidence="5">
    <location>
        <begin position="144"/>
        <end position="171"/>
    </location>
</feature>
<dbReference type="Gene3D" id="1.10.760.10">
    <property type="entry name" value="Cytochrome c-like domain"/>
    <property type="match status" value="1"/>
</dbReference>
<evidence type="ECO:0000256" key="6">
    <source>
        <dbReference type="SAM" id="SignalP"/>
    </source>
</evidence>
<evidence type="ECO:0000256" key="5">
    <source>
        <dbReference type="SAM" id="MobiDB-lite"/>
    </source>
</evidence>
<dbReference type="SUPFAM" id="SSF46626">
    <property type="entry name" value="Cytochrome c"/>
    <property type="match status" value="1"/>
</dbReference>
<name>A0ABW5ZTA8_9FLAO</name>
<evidence type="ECO:0000313" key="8">
    <source>
        <dbReference type="EMBL" id="MFD2915777.1"/>
    </source>
</evidence>
<evidence type="ECO:0000259" key="7">
    <source>
        <dbReference type="PROSITE" id="PS51007"/>
    </source>
</evidence>
<dbReference type="EMBL" id="JBHUOS010000008">
    <property type="protein sequence ID" value="MFD2915777.1"/>
    <property type="molecule type" value="Genomic_DNA"/>
</dbReference>
<dbReference type="Pfam" id="PF00034">
    <property type="entry name" value="Cytochrom_C"/>
    <property type="match status" value="1"/>
</dbReference>
<protein>
    <submittedName>
        <fullName evidence="8">DUF3365 domain-containing protein</fullName>
    </submittedName>
</protein>
<feature type="chain" id="PRO_5047227576" evidence="6">
    <location>
        <begin position="23"/>
        <end position="338"/>
    </location>
</feature>
<evidence type="ECO:0000313" key="9">
    <source>
        <dbReference type="Proteomes" id="UP001597548"/>
    </source>
</evidence>
<reference evidence="9" key="1">
    <citation type="journal article" date="2019" name="Int. J. Syst. Evol. Microbiol.">
        <title>The Global Catalogue of Microorganisms (GCM) 10K type strain sequencing project: providing services to taxonomists for standard genome sequencing and annotation.</title>
        <authorList>
            <consortium name="The Broad Institute Genomics Platform"/>
            <consortium name="The Broad Institute Genome Sequencing Center for Infectious Disease"/>
            <person name="Wu L."/>
            <person name="Ma J."/>
        </authorList>
    </citation>
    <scope>NUCLEOTIDE SEQUENCE [LARGE SCALE GENOMIC DNA]</scope>
    <source>
        <strain evidence="9">KCTC 32514</strain>
    </source>
</reference>
<gene>
    <name evidence="8" type="ORF">ACFS29_09015</name>
</gene>
<dbReference type="InterPro" id="IPR021796">
    <property type="entry name" value="Tll0287-like_dom"/>
</dbReference>
<evidence type="ECO:0000256" key="3">
    <source>
        <dbReference type="ARBA" id="ARBA00023004"/>
    </source>
</evidence>
<sequence length="338" mass="38542">MKKLLILLIFSVLIFSCNNSKNKEYSALEKNQEANKHPGKKLMETNCYTCHSPSASQEDRIGPPMIAIKKHYLNDDTTKEQFIAAIQSWIKNPNAEDAKMFGAVRRFGVMPKQAYPEETIKQIADYMYQFDIEQPEWFEDHFNEEKGNQKGKGKGKGNRKGQGQGMQKQQAQTNFDTLAYGERGLKYALSTKAVLGKNLMGTIQKKGTLEALAFCNEKAYPLTDSMSVLHNADIKRVSDKPRNQNNQANKKELTYINSFKKDIKNGFEPKPIVDQVDNKAQVYYPITTNTMCLQCHGKPEQDVKRPILEELKKLYPNDNALGYGVNEVRGVWSVTFYE</sequence>
<dbReference type="InterPro" id="IPR036909">
    <property type="entry name" value="Cyt_c-like_dom_sf"/>
</dbReference>
<keyword evidence="6" id="KW-0732">Signal</keyword>
<evidence type="ECO:0000256" key="2">
    <source>
        <dbReference type="ARBA" id="ARBA00022723"/>
    </source>
</evidence>
<keyword evidence="2 4" id="KW-0479">Metal-binding</keyword>
<evidence type="ECO:0000256" key="4">
    <source>
        <dbReference type="PROSITE-ProRule" id="PRU00433"/>
    </source>
</evidence>
<organism evidence="8 9">
    <name type="scientific">Psychroserpens luteus</name>
    <dbReference type="NCBI Taxonomy" id="1434066"/>
    <lineage>
        <taxon>Bacteria</taxon>
        <taxon>Pseudomonadati</taxon>
        <taxon>Bacteroidota</taxon>
        <taxon>Flavobacteriia</taxon>
        <taxon>Flavobacteriales</taxon>
        <taxon>Flavobacteriaceae</taxon>
        <taxon>Psychroserpens</taxon>
    </lineage>
</organism>
<dbReference type="Proteomes" id="UP001597548">
    <property type="component" value="Unassembled WGS sequence"/>
</dbReference>
<dbReference type="Pfam" id="PF11845">
    <property type="entry name" value="Tll0287-like"/>
    <property type="match status" value="1"/>
</dbReference>
<dbReference type="RefSeq" id="WP_194509334.1">
    <property type="nucleotide sequence ID" value="NZ_JADILU010000007.1"/>
</dbReference>
<feature type="compositionally biased region" description="Basic residues" evidence="5">
    <location>
        <begin position="149"/>
        <end position="159"/>
    </location>
</feature>